<dbReference type="OrthoDB" id="10278683at2759"/>
<proteinExistence type="predicted"/>
<sequence>MENSGNFEKRLIRIKEFLINEQDSKWNTEEKKIWAKFKENAVKIAFNGEDGFNLVEETTTKLSGLDNFKNGFN</sequence>
<name>A0A916EJG0_9GLOM</name>
<evidence type="ECO:0000313" key="2">
    <source>
        <dbReference type="Proteomes" id="UP000684084"/>
    </source>
</evidence>
<accession>A0A916EJG0</accession>
<dbReference type="AlphaFoldDB" id="A0A916EJG0"/>
<comment type="caution">
    <text evidence="1">The sequence shown here is derived from an EMBL/GenBank/DDBJ whole genome shotgun (WGS) entry which is preliminary data.</text>
</comment>
<reference evidence="1" key="1">
    <citation type="submission" date="2020-05" db="EMBL/GenBank/DDBJ databases">
        <authorList>
            <person name="Rincon C."/>
            <person name="Sanders R I."/>
            <person name="Robbins C."/>
            <person name="Chaturvedi A."/>
        </authorList>
    </citation>
    <scope>NUCLEOTIDE SEQUENCE</scope>
    <source>
        <strain evidence="1">CHB12</strain>
    </source>
</reference>
<organism evidence="1 2">
    <name type="scientific">Rhizophagus irregularis</name>
    <dbReference type="NCBI Taxonomy" id="588596"/>
    <lineage>
        <taxon>Eukaryota</taxon>
        <taxon>Fungi</taxon>
        <taxon>Fungi incertae sedis</taxon>
        <taxon>Mucoromycota</taxon>
        <taxon>Glomeromycotina</taxon>
        <taxon>Glomeromycetes</taxon>
        <taxon>Glomerales</taxon>
        <taxon>Glomeraceae</taxon>
        <taxon>Rhizophagus</taxon>
    </lineage>
</organism>
<protein>
    <submittedName>
        <fullName evidence="1">Uncharacterized protein</fullName>
    </submittedName>
</protein>
<dbReference type="EMBL" id="CAGKOT010000059">
    <property type="protein sequence ID" value="CAB5387833.1"/>
    <property type="molecule type" value="Genomic_DNA"/>
</dbReference>
<evidence type="ECO:0000313" key="1">
    <source>
        <dbReference type="EMBL" id="CAB5387833.1"/>
    </source>
</evidence>
<gene>
    <name evidence="1" type="ORF">CHRIB12_LOCUS20343</name>
</gene>
<dbReference type="VEuPathDB" id="FungiDB:RhiirFUN_016071"/>
<dbReference type="Proteomes" id="UP000684084">
    <property type="component" value="Unassembled WGS sequence"/>
</dbReference>